<proteinExistence type="inferred from homology"/>
<accession>A0AB40ASX3</accession>
<sequence>MEFSSSLYFIALSSVIIFVITTFYGKNFTNIFEISIQQPHQQKQENEKLPFAVGKTEKECDIFNGSWVYDNISRPMFEEHECPFIEKKMMCQAHGRPDKGYQHWRWQPHNCSLPSFNATFMLEKLRGKTMIFVGDSLNRGQFSSMVCLLQRSIPQHAKSFEIHEPRFIFKAKEYNASIEFYWAPFLLESNCDNFYYHRLSDRTVRKGSINVHAQHWKEADILVVDTYIWWMTGLKLKIIQGKGKGEEEMINMEGEDAYRMGLKELVGWVEKNMDPRKTRVFFVTMSPSHPM</sequence>
<dbReference type="Proteomes" id="UP001515500">
    <property type="component" value="Unplaced"/>
</dbReference>
<evidence type="ECO:0000259" key="9">
    <source>
        <dbReference type="Pfam" id="PF13839"/>
    </source>
</evidence>
<comment type="similarity">
    <text evidence="2">Belongs to the PC-esterase family. TBL subfamily.</text>
</comment>
<keyword evidence="4" id="KW-0735">Signal-anchor</keyword>
<dbReference type="AlphaFoldDB" id="A0AB40ASX3"/>
<evidence type="ECO:0000256" key="3">
    <source>
        <dbReference type="ARBA" id="ARBA00022692"/>
    </source>
</evidence>
<evidence type="ECO:0000256" key="6">
    <source>
        <dbReference type="ARBA" id="ARBA00023034"/>
    </source>
</evidence>
<dbReference type="Pfam" id="PF13839">
    <property type="entry name" value="PC-Esterase"/>
    <property type="match status" value="1"/>
</dbReference>
<dbReference type="Pfam" id="PF14416">
    <property type="entry name" value="PMR5N"/>
    <property type="match status" value="1"/>
</dbReference>
<keyword evidence="3 8" id="KW-0812">Transmembrane</keyword>
<reference evidence="12" key="1">
    <citation type="submission" date="2025-08" db="UniProtKB">
        <authorList>
            <consortium name="RefSeq"/>
        </authorList>
    </citation>
    <scope>IDENTIFICATION</scope>
</reference>
<dbReference type="PANTHER" id="PTHR32285:SF370">
    <property type="entry name" value="XYLAN O-ACETYLTRANSFERASE 9-RELATED"/>
    <property type="match status" value="1"/>
</dbReference>
<gene>
    <name evidence="12" type="primary">LOC120253993</name>
</gene>
<evidence type="ECO:0000256" key="8">
    <source>
        <dbReference type="SAM" id="Phobius"/>
    </source>
</evidence>
<feature type="domain" description="Trichome birefringence-like C-terminal" evidence="9">
    <location>
        <begin position="113"/>
        <end position="289"/>
    </location>
</feature>
<dbReference type="GO" id="GO:1990538">
    <property type="term" value="F:xylan O-acetyltransferase activity"/>
    <property type="evidence" value="ECO:0007669"/>
    <property type="project" value="UniProtKB-ARBA"/>
</dbReference>
<dbReference type="PANTHER" id="PTHR32285">
    <property type="entry name" value="PROTEIN TRICHOME BIREFRINGENCE-LIKE 9-RELATED"/>
    <property type="match status" value="1"/>
</dbReference>
<dbReference type="GO" id="GO:0000139">
    <property type="term" value="C:Golgi membrane"/>
    <property type="evidence" value="ECO:0007669"/>
    <property type="project" value="UniProtKB-SubCell"/>
</dbReference>
<keyword evidence="5 8" id="KW-1133">Transmembrane helix</keyword>
<feature type="transmembrane region" description="Helical" evidence="8">
    <location>
        <begin position="6"/>
        <end position="25"/>
    </location>
</feature>
<keyword evidence="6" id="KW-0333">Golgi apparatus</keyword>
<evidence type="ECO:0000256" key="7">
    <source>
        <dbReference type="ARBA" id="ARBA00023136"/>
    </source>
</evidence>
<evidence type="ECO:0000256" key="5">
    <source>
        <dbReference type="ARBA" id="ARBA00022989"/>
    </source>
</evidence>
<evidence type="ECO:0000313" key="12">
    <source>
        <dbReference type="RefSeq" id="XP_039118087.1"/>
    </source>
</evidence>
<keyword evidence="7 8" id="KW-0472">Membrane</keyword>
<dbReference type="InterPro" id="IPR026057">
    <property type="entry name" value="TBL_C"/>
</dbReference>
<dbReference type="InterPro" id="IPR029962">
    <property type="entry name" value="TBL"/>
</dbReference>
<dbReference type="InterPro" id="IPR025846">
    <property type="entry name" value="TBL_N"/>
</dbReference>
<dbReference type="GeneID" id="120253993"/>
<evidence type="ECO:0000259" key="10">
    <source>
        <dbReference type="Pfam" id="PF14416"/>
    </source>
</evidence>
<protein>
    <submittedName>
        <fullName evidence="12">Protein trichome birefringence-like 33</fullName>
    </submittedName>
</protein>
<feature type="domain" description="Trichome birefringence-like N-terminal" evidence="10">
    <location>
        <begin position="58"/>
        <end position="112"/>
    </location>
</feature>
<dbReference type="RefSeq" id="XP_039118087.1">
    <property type="nucleotide sequence ID" value="XM_039262153.1"/>
</dbReference>
<organism evidence="11 12">
    <name type="scientific">Dioscorea cayennensis subsp. rotundata</name>
    <name type="common">White Guinea yam</name>
    <name type="synonym">Dioscorea rotundata</name>
    <dbReference type="NCBI Taxonomy" id="55577"/>
    <lineage>
        <taxon>Eukaryota</taxon>
        <taxon>Viridiplantae</taxon>
        <taxon>Streptophyta</taxon>
        <taxon>Embryophyta</taxon>
        <taxon>Tracheophyta</taxon>
        <taxon>Spermatophyta</taxon>
        <taxon>Magnoliopsida</taxon>
        <taxon>Liliopsida</taxon>
        <taxon>Dioscoreales</taxon>
        <taxon>Dioscoreaceae</taxon>
        <taxon>Dioscorea</taxon>
    </lineage>
</organism>
<evidence type="ECO:0000313" key="11">
    <source>
        <dbReference type="Proteomes" id="UP001515500"/>
    </source>
</evidence>
<evidence type="ECO:0000256" key="2">
    <source>
        <dbReference type="ARBA" id="ARBA00007727"/>
    </source>
</evidence>
<keyword evidence="11" id="KW-1185">Reference proteome</keyword>
<comment type="subcellular location">
    <subcellularLocation>
        <location evidence="1">Golgi apparatus membrane</location>
        <topology evidence="1">Single-pass type II membrane protein</topology>
    </subcellularLocation>
</comment>
<name>A0AB40ASX3_DIOCR</name>
<evidence type="ECO:0000256" key="4">
    <source>
        <dbReference type="ARBA" id="ARBA00022968"/>
    </source>
</evidence>
<evidence type="ECO:0000256" key="1">
    <source>
        <dbReference type="ARBA" id="ARBA00004323"/>
    </source>
</evidence>